<name>A0ABD1TEH1_9LAMI</name>
<evidence type="ECO:0000256" key="1">
    <source>
        <dbReference type="SAM" id="MobiDB-lite"/>
    </source>
</evidence>
<feature type="compositionally biased region" description="Basic and acidic residues" evidence="1">
    <location>
        <begin position="24"/>
        <end position="64"/>
    </location>
</feature>
<proteinExistence type="predicted"/>
<dbReference type="EMBL" id="JBFOLK010000005">
    <property type="protein sequence ID" value="KAL2511127.1"/>
    <property type="molecule type" value="Genomic_DNA"/>
</dbReference>
<dbReference type="InterPro" id="IPR005380">
    <property type="entry name" value="XS_domain"/>
</dbReference>
<protein>
    <submittedName>
        <fullName evidence="3">XS domain-containing protein</fullName>
    </submittedName>
</protein>
<evidence type="ECO:0000259" key="2">
    <source>
        <dbReference type="Pfam" id="PF03468"/>
    </source>
</evidence>
<keyword evidence="4" id="KW-1185">Reference proteome</keyword>
<dbReference type="PANTHER" id="PTHR46619:SF2">
    <property type="entry name" value="XS DOMAIN PROTEIN"/>
    <property type="match status" value="1"/>
</dbReference>
<accession>A0ABD1TEH1</accession>
<dbReference type="Pfam" id="PF03468">
    <property type="entry name" value="XS"/>
    <property type="match status" value="1"/>
</dbReference>
<dbReference type="Gene3D" id="3.30.70.2890">
    <property type="entry name" value="XS domain"/>
    <property type="match status" value="1"/>
</dbReference>
<comment type="caution">
    <text evidence="3">The sequence shown here is derived from an EMBL/GenBank/DDBJ whole genome shotgun (WGS) entry which is preliminary data.</text>
</comment>
<feature type="region of interest" description="Disordered" evidence="1">
    <location>
        <begin position="355"/>
        <end position="381"/>
    </location>
</feature>
<feature type="compositionally biased region" description="Basic and acidic residues" evidence="1">
    <location>
        <begin position="1"/>
        <end position="13"/>
    </location>
</feature>
<feature type="region of interest" description="Disordered" evidence="1">
    <location>
        <begin position="81"/>
        <end position="107"/>
    </location>
</feature>
<feature type="domain" description="XS" evidence="2">
    <location>
        <begin position="871"/>
        <end position="970"/>
    </location>
</feature>
<gene>
    <name evidence="3" type="ORF">Adt_16727</name>
</gene>
<evidence type="ECO:0000313" key="4">
    <source>
        <dbReference type="Proteomes" id="UP001604336"/>
    </source>
</evidence>
<reference evidence="4" key="1">
    <citation type="submission" date="2024-07" db="EMBL/GenBank/DDBJ databases">
        <title>Two chromosome-level genome assemblies of Korean endemic species Abeliophyllum distichum and Forsythia ovata (Oleaceae).</title>
        <authorList>
            <person name="Jang H."/>
        </authorList>
    </citation>
    <scope>NUCLEOTIDE SEQUENCE [LARGE SCALE GENOMIC DNA]</scope>
</reference>
<feature type="region of interest" description="Disordered" evidence="1">
    <location>
        <begin position="694"/>
        <end position="734"/>
    </location>
</feature>
<evidence type="ECO:0000313" key="3">
    <source>
        <dbReference type="EMBL" id="KAL2511127.1"/>
    </source>
</evidence>
<organism evidence="3 4">
    <name type="scientific">Abeliophyllum distichum</name>
    <dbReference type="NCBI Taxonomy" id="126358"/>
    <lineage>
        <taxon>Eukaryota</taxon>
        <taxon>Viridiplantae</taxon>
        <taxon>Streptophyta</taxon>
        <taxon>Embryophyta</taxon>
        <taxon>Tracheophyta</taxon>
        <taxon>Spermatophyta</taxon>
        <taxon>Magnoliopsida</taxon>
        <taxon>eudicotyledons</taxon>
        <taxon>Gunneridae</taxon>
        <taxon>Pentapetalae</taxon>
        <taxon>asterids</taxon>
        <taxon>lamiids</taxon>
        <taxon>Lamiales</taxon>
        <taxon>Oleaceae</taxon>
        <taxon>Forsythieae</taxon>
        <taxon>Abeliophyllum</taxon>
    </lineage>
</organism>
<feature type="region of interest" description="Disordered" evidence="1">
    <location>
        <begin position="1"/>
        <end position="64"/>
    </location>
</feature>
<sequence>MTRERRYVLDSRVRLPPPQRRTQRYRDFSPSRRQEYSSRRGDRDDLHARDGMRESERSRRNERRDHFDRDLDLQAARFSDDHDRDRDIDRERDRERDSHRYEDGVGHSRRLYGEDSLTGYSASIKFQQDCGLDDPQNSDGFNVTDYHGVSDTNITRVSGEGDYYAGNQYLNECRSGLPARSRYLGGNKPSPLETERTRRRYTDSYTLCHVGVDGLPKSLGGYDIGARHAPSLAFPYLSTDTHKDGDFHSIDELHLGKKGRDIHSRDNCYLDKKDGHFRSGDELNVDEFGGPIDREIYKYNGEDNRLSLRGYLRGDVDNTISSSRPKDYAKGSPGFSSREDLYVPSNVTRLRTGMTSETIGCDGGSGEKSQNRSPMKPSQHITSYTRSYFGSLGKRRGAHFYPEFGRSDMGCSSTRSSELSYGKTLTDVKEYRSQDTSRTDFMDPVDVIDESSKICIKDVGLWNRHASSRGQLTRDYYETHHASSPGQLTHKYSDMRGSSYARKQDDEVSGYGSTRQSYNRELYQKYGTIEPQDLHCNEMDGGPWTCEERSDVLRLKEYDPCLDRIDDSPYKRLAARDLSRAEPSEMKLKRKHVMGEKLHKHGVDRNGVRKSYHQGHGGEDVDPVSLSKKFKTSKYDYEKIRESSKMADYQSSCEKLIPNHSINHHMSGARDIKKRLGPCPQKLHVMQRIVKKYKPSLGKRLGPSPKNHARFPWLKKSSSQKFPRVQDYSGGSPDDIVGDHLEDNVLLEKPEPPENPEPPEKSDEFKQLVQSAFFKFLKQTSEMPTERKTYMEKVKTYSLKCLVCGSNSDEFVDKESLAIHAFTSTKVGLRSQHLGLHKALCVLMGWKSAEDFSRQWLCEVMSDAETSSIKEDLIIWPPVVIIHDSTIGLKNPDEQVIISTDALESKLRDMGFGNVSKVCIGKPANQSVMLAKFNGTLSGLQEAERLHKYCLEIGHGGIEFLQFMSSEKGSCSEGTQTVPAEKEEKFLYCCYLGLLEDLDKLDFNTKKRCVVKSKRELHCIADAPLNT</sequence>
<dbReference type="PANTHER" id="PTHR46619">
    <property type="entry name" value="RNA RECOGNITION MOTIF XS DOMAIN PROTEIN-RELATED"/>
    <property type="match status" value="1"/>
</dbReference>
<dbReference type="Proteomes" id="UP001604336">
    <property type="component" value="Unassembled WGS sequence"/>
</dbReference>
<dbReference type="AlphaFoldDB" id="A0ABD1TEH1"/>
<dbReference type="InterPro" id="IPR038588">
    <property type="entry name" value="XS_domain_sf"/>
</dbReference>
<feature type="compositionally biased region" description="Basic and acidic residues" evidence="1">
    <location>
        <begin position="81"/>
        <end position="106"/>
    </location>
</feature>